<dbReference type="Proteomes" id="UP001622594">
    <property type="component" value="Chromosome"/>
</dbReference>
<dbReference type="InterPro" id="IPR052357">
    <property type="entry name" value="Orn_Lys_Arg_decarboxylase-I"/>
</dbReference>
<dbReference type="PANTHER" id="PTHR43277">
    <property type="entry name" value="ARGININE DECARBOXYLASE"/>
    <property type="match status" value="1"/>
</dbReference>
<sequence length="159" mass="16664">MRTTAPPPSPTSVAPDSGQLRAPYAEAVLGHARRDWLRLNVPGHAAAPGSDLADFFGARITALDFPPLLDGIDLGPRTPLDEALALAAEAWGARRTWFLTNGASQGNQIASMVAPALGRTLVVQRSVHSSVIDGLVLSGLDAVFVPILRSTPRRASPTA</sequence>
<dbReference type="PANTHER" id="PTHR43277:SF4">
    <property type="entry name" value="ARGININE DECARBOXYLASE"/>
    <property type="match status" value="1"/>
</dbReference>
<proteinExistence type="predicted"/>
<dbReference type="InterPro" id="IPR015424">
    <property type="entry name" value="PyrdxlP-dep_Trfase"/>
</dbReference>
<protein>
    <recommendedName>
        <fullName evidence="3">Orn/Lys/Arg decarboxylases family 1 pyridoxal-P attachment site domain-containing protein</fullName>
    </recommendedName>
</protein>
<dbReference type="Pfam" id="PF01276">
    <property type="entry name" value="OKR_DC_1"/>
    <property type="match status" value="1"/>
</dbReference>
<evidence type="ECO:0000256" key="1">
    <source>
        <dbReference type="ARBA" id="ARBA00001933"/>
    </source>
</evidence>
<dbReference type="EMBL" id="CP108188">
    <property type="protein sequence ID" value="WTR75642.1"/>
    <property type="molecule type" value="Genomic_DNA"/>
</dbReference>
<organism evidence="4 5">
    <name type="scientific">Streptomyces zaomyceticus</name>
    <dbReference type="NCBI Taxonomy" id="68286"/>
    <lineage>
        <taxon>Bacteria</taxon>
        <taxon>Bacillati</taxon>
        <taxon>Actinomycetota</taxon>
        <taxon>Actinomycetes</taxon>
        <taxon>Kitasatosporales</taxon>
        <taxon>Streptomycetaceae</taxon>
        <taxon>Streptomyces</taxon>
    </lineage>
</organism>
<reference evidence="4 5" key="1">
    <citation type="submission" date="2022-10" db="EMBL/GenBank/DDBJ databases">
        <title>The complete genomes of actinobacterial strains from the NBC collection.</title>
        <authorList>
            <person name="Joergensen T.S."/>
            <person name="Alvarez Arevalo M."/>
            <person name="Sterndorff E.B."/>
            <person name="Faurdal D."/>
            <person name="Vuksanovic O."/>
            <person name="Mourched A.-S."/>
            <person name="Charusanti P."/>
            <person name="Shaw S."/>
            <person name="Blin K."/>
            <person name="Weber T."/>
        </authorList>
    </citation>
    <scope>NUCLEOTIDE SEQUENCE [LARGE SCALE GENOMIC DNA]</scope>
    <source>
        <strain evidence="4 5">NBC_00123</strain>
    </source>
</reference>
<dbReference type="SUPFAM" id="SSF53383">
    <property type="entry name" value="PLP-dependent transferases"/>
    <property type="match status" value="1"/>
</dbReference>
<evidence type="ECO:0000313" key="4">
    <source>
        <dbReference type="EMBL" id="WTR75642.1"/>
    </source>
</evidence>
<keyword evidence="5" id="KW-1185">Reference proteome</keyword>
<dbReference type="RefSeq" id="WP_406336993.1">
    <property type="nucleotide sequence ID" value="NZ_CP108188.1"/>
</dbReference>
<evidence type="ECO:0000256" key="2">
    <source>
        <dbReference type="ARBA" id="ARBA00022898"/>
    </source>
</evidence>
<comment type="cofactor">
    <cofactor evidence="1">
        <name>pyridoxal 5'-phosphate</name>
        <dbReference type="ChEBI" id="CHEBI:597326"/>
    </cofactor>
</comment>
<accession>A0ABZ1LM55</accession>
<gene>
    <name evidence="4" type="ORF">OG814_35365</name>
</gene>
<dbReference type="InterPro" id="IPR015421">
    <property type="entry name" value="PyrdxlP-dep_Trfase_major"/>
</dbReference>
<keyword evidence="2" id="KW-0663">Pyridoxal phosphate</keyword>
<name>A0ABZ1LM55_9ACTN</name>
<evidence type="ECO:0000313" key="5">
    <source>
        <dbReference type="Proteomes" id="UP001622594"/>
    </source>
</evidence>
<evidence type="ECO:0000259" key="3">
    <source>
        <dbReference type="Pfam" id="PF01276"/>
    </source>
</evidence>
<dbReference type="InterPro" id="IPR000310">
    <property type="entry name" value="Orn/Lys/Arg_deCO2ase_major_dom"/>
</dbReference>
<dbReference type="Gene3D" id="3.40.640.10">
    <property type="entry name" value="Type I PLP-dependent aspartate aminotransferase-like (Major domain)"/>
    <property type="match status" value="1"/>
</dbReference>
<feature type="domain" description="Orn/Lys/Arg decarboxylases family 1 pyridoxal-P attachment site" evidence="3">
    <location>
        <begin position="23"/>
        <end position="145"/>
    </location>
</feature>